<comment type="subcellular location">
    <subcellularLocation>
        <location evidence="1">Mitochondrion outer membrane</location>
        <topology evidence="1">Single-pass membrane protein</topology>
    </subcellularLocation>
</comment>
<comment type="similarity">
    <text evidence="2">Belongs to the Tom20 family.</text>
</comment>
<dbReference type="GO" id="GO:0006605">
    <property type="term" value="P:protein targeting"/>
    <property type="evidence" value="ECO:0007669"/>
    <property type="project" value="InterPro"/>
</dbReference>
<evidence type="ECO:0000313" key="12">
    <source>
        <dbReference type="EMBL" id="KAK5975660.1"/>
    </source>
</evidence>
<keyword evidence="5" id="KW-1000">Mitochondrion outer membrane</keyword>
<evidence type="ECO:0000256" key="4">
    <source>
        <dbReference type="ARBA" id="ARBA00022692"/>
    </source>
</evidence>
<dbReference type="InterPro" id="IPR002056">
    <property type="entry name" value="MAS20"/>
</dbReference>
<keyword evidence="9 11" id="KW-0472">Membrane</keyword>
<comment type="caution">
    <text evidence="12">The sequence shown here is derived from an EMBL/GenBank/DDBJ whole genome shotgun (WGS) entry which is preliminary data.</text>
</comment>
<protein>
    <submittedName>
        <fullName evidence="12">Import receptor subunit</fullName>
    </submittedName>
</protein>
<feature type="transmembrane region" description="Helical" evidence="11">
    <location>
        <begin position="12"/>
        <end position="31"/>
    </location>
</feature>
<evidence type="ECO:0000256" key="9">
    <source>
        <dbReference type="ARBA" id="ARBA00023136"/>
    </source>
</evidence>
<keyword evidence="3" id="KW-0813">Transport</keyword>
<evidence type="ECO:0000313" key="13">
    <source>
        <dbReference type="EMBL" id="KAK5976487.1"/>
    </source>
</evidence>
<dbReference type="EMBL" id="WIXE01012787">
    <property type="protein sequence ID" value="KAK5975660.1"/>
    <property type="molecule type" value="Genomic_DNA"/>
</dbReference>
<dbReference type="GO" id="GO:0030943">
    <property type="term" value="F:mitochondrion targeting sequence binding"/>
    <property type="evidence" value="ECO:0007669"/>
    <property type="project" value="TreeGrafter"/>
</dbReference>
<dbReference type="Proteomes" id="UP001331761">
    <property type="component" value="Unassembled WGS sequence"/>
</dbReference>
<keyword evidence="8" id="KW-0496">Mitochondrion</keyword>
<dbReference type="EMBL" id="WIXE01011815">
    <property type="protein sequence ID" value="KAK5976487.1"/>
    <property type="molecule type" value="Genomic_DNA"/>
</dbReference>
<reference evidence="12 14" key="1">
    <citation type="submission" date="2019-10" db="EMBL/GenBank/DDBJ databases">
        <title>Assembly and Annotation for the nematode Trichostrongylus colubriformis.</title>
        <authorList>
            <person name="Martin J."/>
        </authorList>
    </citation>
    <scope>NUCLEOTIDE SEQUENCE [LARGE SCALE GENOMIC DNA]</scope>
    <source>
        <strain evidence="12">G859</strain>
        <tissue evidence="12">Whole worm</tissue>
    </source>
</reference>
<dbReference type="PANTHER" id="PTHR12430">
    <property type="entry name" value="MITOCHONDRIAL IMPORT RECEPTOR SUBUNIT TOM20"/>
    <property type="match status" value="1"/>
</dbReference>
<dbReference type="GO" id="GO:0008320">
    <property type="term" value="F:protein transmembrane transporter activity"/>
    <property type="evidence" value="ECO:0007669"/>
    <property type="project" value="TreeGrafter"/>
</dbReference>
<dbReference type="PRINTS" id="PR01989">
    <property type="entry name" value="EUOM20RECPTR"/>
</dbReference>
<dbReference type="InterPro" id="IPR023392">
    <property type="entry name" value="Tom20_dom_sf"/>
</dbReference>
<dbReference type="Pfam" id="PF02064">
    <property type="entry name" value="MAS20"/>
    <property type="match status" value="1"/>
</dbReference>
<sequence length="173" mass="19337">MRNALYGLNKSHVVAALGLAGAAFTAYCIYFDHKRRSAPDYKEKVRRRRREQARALGGTTSQAPIASSEFHDHSDSLQAFFVREMQLGEELLSNGNILEGTVHMANSVAVCRHPQQLLQIFQQMLSPELYSAVIERLPERLASLPALVAEAMQFSEKSQRSERVPPDPVPSTE</sequence>
<evidence type="ECO:0000256" key="1">
    <source>
        <dbReference type="ARBA" id="ARBA00004572"/>
    </source>
</evidence>
<keyword evidence="12" id="KW-0675">Receptor</keyword>
<evidence type="ECO:0000256" key="3">
    <source>
        <dbReference type="ARBA" id="ARBA00022448"/>
    </source>
</evidence>
<gene>
    <name evidence="13" type="ORF">GCK32_006725</name>
    <name evidence="12" type="ORF">GCK32_012496</name>
</gene>
<evidence type="ECO:0000256" key="10">
    <source>
        <dbReference type="SAM" id="MobiDB-lite"/>
    </source>
</evidence>
<evidence type="ECO:0000256" key="5">
    <source>
        <dbReference type="ARBA" id="ARBA00022787"/>
    </source>
</evidence>
<evidence type="ECO:0000256" key="8">
    <source>
        <dbReference type="ARBA" id="ARBA00023128"/>
    </source>
</evidence>
<dbReference type="GO" id="GO:0005742">
    <property type="term" value="C:mitochondrial outer membrane translocase complex"/>
    <property type="evidence" value="ECO:0007669"/>
    <property type="project" value="InterPro"/>
</dbReference>
<evidence type="ECO:0000256" key="7">
    <source>
        <dbReference type="ARBA" id="ARBA00022989"/>
    </source>
</evidence>
<dbReference type="PANTHER" id="PTHR12430:SF0">
    <property type="entry name" value="TRANSLOCASE OF OUTER MITOCHONDRIAL MEMBRANE 20"/>
    <property type="match status" value="1"/>
</dbReference>
<proteinExistence type="inferred from homology"/>
<dbReference type="PRINTS" id="PR00351">
    <property type="entry name" value="OM20RECEPTOR"/>
</dbReference>
<dbReference type="AlphaFoldDB" id="A0AAN8F9U0"/>
<feature type="region of interest" description="Disordered" evidence="10">
    <location>
        <begin position="40"/>
        <end position="68"/>
    </location>
</feature>
<keyword evidence="4 11" id="KW-0812">Transmembrane</keyword>
<dbReference type="InterPro" id="IPR022422">
    <property type="entry name" value="MAS20_rcpt_metazoan"/>
</dbReference>
<dbReference type="GO" id="GO:0006886">
    <property type="term" value="P:intracellular protein transport"/>
    <property type="evidence" value="ECO:0007669"/>
    <property type="project" value="InterPro"/>
</dbReference>
<accession>A0AAN8F9U0</accession>
<organism evidence="12 14">
    <name type="scientific">Trichostrongylus colubriformis</name>
    <name type="common">Black scour worm</name>
    <dbReference type="NCBI Taxonomy" id="6319"/>
    <lineage>
        <taxon>Eukaryota</taxon>
        <taxon>Metazoa</taxon>
        <taxon>Ecdysozoa</taxon>
        <taxon>Nematoda</taxon>
        <taxon>Chromadorea</taxon>
        <taxon>Rhabditida</taxon>
        <taxon>Rhabditina</taxon>
        <taxon>Rhabditomorpha</taxon>
        <taxon>Strongyloidea</taxon>
        <taxon>Trichostrongylidae</taxon>
        <taxon>Trichostrongylus</taxon>
    </lineage>
</organism>
<name>A0AAN8F9U0_TRICO</name>
<dbReference type="SUPFAM" id="SSF47157">
    <property type="entry name" value="Mitochondrial import receptor subunit Tom20"/>
    <property type="match status" value="1"/>
</dbReference>
<keyword evidence="6" id="KW-0653">Protein transport</keyword>
<evidence type="ECO:0000256" key="2">
    <source>
        <dbReference type="ARBA" id="ARBA00005792"/>
    </source>
</evidence>
<dbReference type="Gene3D" id="1.20.960.10">
    <property type="entry name" value="Mitochondrial outer membrane translocase complex, subunit Tom20 domain"/>
    <property type="match status" value="1"/>
</dbReference>
<dbReference type="GO" id="GO:0030150">
    <property type="term" value="P:protein import into mitochondrial matrix"/>
    <property type="evidence" value="ECO:0007669"/>
    <property type="project" value="TreeGrafter"/>
</dbReference>
<evidence type="ECO:0000256" key="11">
    <source>
        <dbReference type="SAM" id="Phobius"/>
    </source>
</evidence>
<dbReference type="GO" id="GO:0016031">
    <property type="term" value="P:tRNA import into mitochondrion"/>
    <property type="evidence" value="ECO:0007669"/>
    <property type="project" value="TreeGrafter"/>
</dbReference>
<keyword evidence="14" id="KW-1185">Reference proteome</keyword>
<evidence type="ECO:0000256" key="6">
    <source>
        <dbReference type="ARBA" id="ARBA00022927"/>
    </source>
</evidence>
<keyword evidence="7 11" id="KW-1133">Transmembrane helix</keyword>
<evidence type="ECO:0000313" key="14">
    <source>
        <dbReference type="Proteomes" id="UP001331761"/>
    </source>
</evidence>